<dbReference type="EMBL" id="NZEX01000125">
    <property type="protein sequence ID" value="MAH63950.1"/>
    <property type="molecule type" value="Genomic_DNA"/>
</dbReference>
<protein>
    <submittedName>
        <fullName evidence="1">Uncharacterized protein</fullName>
    </submittedName>
</protein>
<proteinExistence type="predicted"/>
<reference evidence="2" key="1">
    <citation type="submission" date="2017-09" db="EMBL/GenBank/DDBJ databases">
        <title>The Reconstruction of 2,631 Draft Metagenome-Assembled Genomes from the Global Oceans.</title>
        <authorList>
            <person name="Tully B.J."/>
            <person name="Graham E.D."/>
            <person name="Heidelberg J.F."/>
        </authorList>
    </citation>
    <scope>NUCLEOTIDE SEQUENCE [LARGE SCALE GENOMIC DNA]</scope>
</reference>
<gene>
    <name evidence="1" type="ORF">CMN54_10995</name>
</gene>
<organism evidence="1 2">
    <name type="scientific">SAR324 cluster bacterium</name>
    <dbReference type="NCBI Taxonomy" id="2024889"/>
    <lineage>
        <taxon>Bacteria</taxon>
        <taxon>Deltaproteobacteria</taxon>
        <taxon>SAR324 cluster</taxon>
    </lineage>
</organism>
<accession>A0A2D6YLC4</accession>
<evidence type="ECO:0000313" key="1">
    <source>
        <dbReference type="EMBL" id="MAH63950.1"/>
    </source>
</evidence>
<sequence length="63" mass="6901">MAPKCAKIHSIFRLDLKVLIAKIFTGNVPHLEIVASDEDSQYILKNSGELAGANDVKLEPLKP</sequence>
<name>A0A2D6YLC4_9DELT</name>
<dbReference type="AlphaFoldDB" id="A0A2D6YLC4"/>
<dbReference type="Proteomes" id="UP000226525">
    <property type="component" value="Unassembled WGS sequence"/>
</dbReference>
<comment type="caution">
    <text evidence="1">The sequence shown here is derived from an EMBL/GenBank/DDBJ whole genome shotgun (WGS) entry which is preliminary data.</text>
</comment>
<evidence type="ECO:0000313" key="2">
    <source>
        <dbReference type="Proteomes" id="UP000226525"/>
    </source>
</evidence>